<evidence type="ECO:0000313" key="1">
    <source>
        <dbReference type="EMBL" id="KAF5723597.1"/>
    </source>
</evidence>
<gene>
    <name evidence="1" type="ORF">FMUND_1705</name>
</gene>
<dbReference type="EMBL" id="JAAOAN010000062">
    <property type="protein sequence ID" value="KAF5723597.1"/>
    <property type="molecule type" value="Genomic_DNA"/>
</dbReference>
<dbReference type="AlphaFoldDB" id="A0A8H6DQ65"/>
<evidence type="ECO:0000313" key="2">
    <source>
        <dbReference type="Proteomes" id="UP000544331"/>
    </source>
</evidence>
<sequence length="244" mass="28184">MLLYTQEHVEEVPRTQSLHLQALFLEAEIMSARGQYLEARDRTWDLEQTVPARGFPKTTQDRAATLPGRLHCAPVPQSDELFVDSRQNLAKCYMASAEVLYDRERRKYEPKGPMRTALAVKTIQHILEEQGMSLTLGSWYCSKIAWWMTQRKGSLNSRCFEKTRPEIEGPEHRKVEVLIRREIATAHMKVLYQYKSREKRQRKTDPRFKAAAKALEAVWKELIELLSPENAVTLTSLRSPGGIT</sequence>
<organism evidence="1 2">
    <name type="scientific">Fusarium mundagurra</name>
    <dbReference type="NCBI Taxonomy" id="1567541"/>
    <lineage>
        <taxon>Eukaryota</taxon>
        <taxon>Fungi</taxon>
        <taxon>Dikarya</taxon>
        <taxon>Ascomycota</taxon>
        <taxon>Pezizomycotina</taxon>
        <taxon>Sordariomycetes</taxon>
        <taxon>Hypocreomycetidae</taxon>
        <taxon>Hypocreales</taxon>
        <taxon>Nectriaceae</taxon>
        <taxon>Fusarium</taxon>
        <taxon>Fusarium fujikuroi species complex</taxon>
    </lineage>
</organism>
<dbReference type="Proteomes" id="UP000544331">
    <property type="component" value="Unassembled WGS sequence"/>
</dbReference>
<protein>
    <submittedName>
        <fullName evidence="1">Uncharacterized protein</fullName>
    </submittedName>
</protein>
<accession>A0A8H6DQ65</accession>
<proteinExistence type="predicted"/>
<comment type="caution">
    <text evidence="1">The sequence shown here is derived from an EMBL/GenBank/DDBJ whole genome shotgun (WGS) entry which is preliminary data.</text>
</comment>
<dbReference type="OrthoDB" id="1577640at2759"/>
<keyword evidence="2" id="KW-1185">Reference proteome</keyword>
<name>A0A8H6DQ65_9HYPO</name>
<reference evidence="1 2" key="1">
    <citation type="submission" date="2020-05" db="EMBL/GenBank/DDBJ databases">
        <title>Identification and distribution of gene clusters putatively required for synthesis of sphingolipid metabolism inhibitors in phylogenetically diverse species of the filamentous fungus Fusarium.</title>
        <authorList>
            <person name="Kim H.-S."/>
            <person name="Busman M."/>
            <person name="Brown D.W."/>
            <person name="Divon H."/>
            <person name="Uhlig S."/>
            <person name="Proctor R.H."/>
        </authorList>
    </citation>
    <scope>NUCLEOTIDE SEQUENCE [LARGE SCALE GENOMIC DNA]</scope>
    <source>
        <strain evidence="1 2">NRRL 66235</strain>
    </source>
</reference>